<protein>
    <submittedName>
        <fullName evidence="2">Uncharacterized protein</fullName>
    </submittedName>
</protein>
<dbReference type="EMBL" id="KB705661">
    <property type="protein sequence ID" value="EMR71282.1"/>
    <property type="molecule type" value="Genomic_DNA"/>
</dbReference>
<keyword evidence="3" id="KW-1185">Reference proteome</keyword>
<sequence length="178" mass="19897">MAGPIPPFAFFVTAEVDGEFLNDALTRAYKGNFEAAWEQYLATDNYQDAPRRVKNAYPEGTKAPIPANFSSPFVGKTLEDCAKWLQEAPDDVALNREYFTAVDNSSREDDTIQICRVIGKGELGNIQVECFPVPTAESTIQMSTSLGVKFDEALQRYQRNRMRDGKPDRSKGVPYKKG</sequence>
<dbReference type="HOGENOM" id="CLU_1510604_0_0_1"/>
<proteinExistence type="predicted"/>
<dbReference type="KEGG" id="ela:UCREL1_1676"/>
<dbReference type="OrthoDB" id="5301876at2759"/>
<evidence type="ECO:0000256" key="1">
    <source>
        <dbReference type="SAM" id="MobiDB-lite"/>
    </source>
</evidence>
<feature type="compositionally biased region" description="Basic and acidic residues" evidence="1">
    <location>
        <begin position="161"/>
        <end position="171"/>
    </location>
</feature>
<evidence type="ECO:0000313" key="2">
    <source>
        <dbReference type="EMBL" id="EMR71282.1"/>
    </source>
</evidence>
<evidence type="ECO:0000313" key="3">
    <source>
        <dbReference type="Proteomes" id="UP000012174"/>
    </source>
</evidence>
<feature type="region of interest" description="Disordered" evidence="1">
    <location>
        <begin position="159"/>
        <end position="178"/>
    </location>
</feature>
<accession>M7T3X0</accession>
<name>M7T3X0_EUTLA</name>
<dbReference type="OMA" id="DCAKWLQ"/>
<dbReference type="eggNOG" id="ENOG502RMFB">
    <property type="taxonomic scope" value="Eukaryota"/>
</dbReference>
<organism evidence="2 3">
    <name type="scientific">Eutypa lata (strain UCR-EL1)</name>
    <name type="common">Grapevine dieback disease fungus</name>
    <name type="synonym">Eutypa armeniacae</name>
    <dbReference type="NCBI Taxonomy" id="1287681"/>
    <lineage>
        <taxon>Eukaryota</taxon>
        <taxon>Fungi</taxon>
        <taxon>Dikarya</taxon>
        <taxon>Ascomycota</taxon>
        <taxon>Pezizomycotina</taxon>
        <taxon>Sordariomycetes</taxon>
        <taxon>Xylariomycetidae</taxon>
        <taxon>Xylariales</taxon>
        <taxon>Diatrypaceae</taxon>
        <taxon>Eutypa</taxon>
    </lineage>
</organism>
<gene>
    <name evidence="2" type="ORF">UCREL1_1676</name>
</gene>
<dbReference type="AlphaFoldDB" id="M7T3X0"/>
<reference evidence="3" key="1">
    <citation type="journal article" date="2013" name="Genome Announc.">
        <title>Draft genome sequence of the grapevine dieback fungus Eutypa lata UCR-EL1.</title>
        <authorList>
            <person name="Blanco-Ulate B."/>
            <person name="Rolshausen P.E."/>
            <person name="Cantu D."/>
        </authorList>
    </citation>
    <scope>NUCLEOTIDE SEQUENCE [LARGE SCALE GENOMIC DNA]</scope>
    <source>
        <strain evidence="3">UCR-EL1</strain>
    </source>
</reference>
<dbReference type="Proteomes" id="UP000012174">
    <property type="component" value="Unassembled WGS sequence"/>
</dbReference>